<dbReference type="PROSITE" id="PS51192">
    <property type="entry name" value="HELICASE_ATP_BIND_1"/>
    <property type="match status" value="1"/>
</dbReference>
<dbReference type="Pfam" id="PF00270">
    <property type="entry name" value="DEAD"/>
    <property type="match status" value="1"/>
</dbReference>
<keyword evidence="15" id="KW-1185">Reference proteome</keyword>
<dbReference type="SMART" id="SM00490">
    <property type="entry name" value="HELICc"/>
    <property type="match status" value="1"/>
</dbReference>
<comment type="catalytic activity">
    <reaction evidence="8">
        <text>Couples ATP hydrolysis with the unwinding of duplex DNA by translocating in the 3'-5' direction.</text>
        <dbReference type="EC" id="5.6.2.4"/>
    </reaction>
</comment>
<dbReference type="EC" id="5.6.2.4" evidence="9"/>
<dbReference type="EMBL" id="JAVRRG010000100">
    <property type="protein sequence ID" value="KAK5086107.1"/>
    <property type="molecule type" value="Genomic_DNA"/>
</dbReference>
<feature type="region of interest" description="Disordered" evidence="11">
    <location>
        <begin position="55"/>
        <end position="76"/>
    </location>
</feature>
<evidence type="ECO:0000259" key="13">
    <source>
        <dbReference type="PROSITE" id="PS51194"/>
    </source>
</evidence>
<comment type="similarity">
    <text evidence="1">Belongs to the helicase family. SKI2 subfamily.</text>
</comment>
<proteinExistence type="inferred from homology"/>
<dbReference type="InterPro" id="IPR011545">
    <property type="entry name" value="DEAD/DEAH_box_helicase_dom"/>
</dbReference>
<evidence type="ECO:0000256" key="1">
    <source>
        <dbReference type="ARBA" id="ARBA00010140"/>
    </source>
</evidence>
<dbReference type="Gene3D" id="1.10.10.10">
    <property type="entry name" value="Winged helix-like DNA-binding domain superfamily/Winged helix DNA-binding domain"/>
    <property type="match status" value="1"/>
</dbReference>
<keyword evidence="7" id="KW-0469">Meiosis</keyword>
<evidence type="ECO:0000256" key="4">
    <source>
        <dbReference type="ARBA" id="ARBA00022806"/>
    </source>
</evidence>
<feature type="region of interest" description="Disordered" evidence="11">
    <location>
        <begin position="1013"/>
        <end position="1117"/>
    </location>
</feature>
<feature type="region of interest" description="Disordered" evidence="11">
    <location>
        <begin position="1249"/>
        <end position="1292"/>
    </location>
</feature>
<dbReference type="Gene3D" id="3.40.50.300">
    <property type="entry name" value="P-loop containing nucleotide triphosphate hydrolases"/>
    <property type="match status" value="3"/>
</dbReference>
<dbReference type="SMART" id="SM00973">
    <property type="entry name" value="Sec63"/>
    <property type="match status" value="1"/>
</dbReference>
<evidence type="ECO:0000256" key="9">
    <source>
        <dbReference type="ARBA" id="ARBA00034808"/>
    </source>
</evidence>
<evidence type="ECO:0000256" key="6">
    <source>
        <dbReference type="ARBA" id="ARBA00023235"/>
    </source>
</evidence>
<dbReference type="InterPro" id="IPR027417">
    <property type="entry name" value="P-loop_NTPase"/>
</dbReference>
<dbReference type="Gene3D" id="1.10.3380.10">
    <property type="entry name" value="Sec63 N-terminal domain-like domain"/>
    <property type="match status" value="1"/>
</dbReference>
<feature type="compositionally biased region" description="Polar residues" evidence="11">
    <location>
        <begin position="1033"/>
        <end position="1055"/>
    </location>
</feature>
<name>A0ABR0K473_9EURO</name>
<feature type="region of interest" description="Disordered" evidence="11">
    <location>
        <begin position="1"/>
        <end position="42"/>
    </location>
</feature>
<keyword evidence="4 14" id="KW-0347">Helicase</keyword>
<dbReference type="InterPro" id="IPR057842">
    <property type="entry name" value="WH_MER3"/>
</dbReference>
<dbReference type="PANTHER" id="PTHR47835:SF3">
    <property type="entry name" value="HELICASE FOR MEIOSIS 1"/>
    <property type="match status" value="1"/>
</dbReference>
<dbReference type="Pfam" id="PF02889">
    <property type="entry name" value="Sec63"/>
    <property type="match status" value="1"/>
</dbReference>
<evidence type="ECO:0000256" key="8">
    <source>
        <dbReference type="ARBA" id="ARBA00034617"/>
    </source>
</evidence>
<dbReference type="PROSITE" id="PS51194">
    <property type="entry name" value="HELICASE_CTER"/>
    <property type="match status" value="1"/>
</dbReference>
<organism evidence="14 15">
    <name type="scientific">Lithohypha guttulata</name>
    <dbReference type="NCBI Taxonomy" id="1690604"/>
    <lineage>
        <taxon>Eukaryota</taxon>
        <taxon>Fungi</taxon>
        <taxon>Dikarya</taxon>
        <taxon>Ascomycota</taxon>
        <taxon>Pezizomycotina</taxon>
        <taxon>Eurotiomycetes</taxon>
        <taxon>Chaetothyriomycetidae</taxon>
        <taxon>Chaetothyriales</taxon>
        <taxon>Trichomeriaceae</taxon>
        <taxon>Lithohypha</taxon>
    </lineage>
</organism>
<dbReference type="InterPro" id="IPR014001">
    <property type="entry name" value="Helicase_ATP-bd"/>
</dbReference>
<evidence type="ECO:0000256" key="2">
    <source>
        <dbReference type="ARBA" id="ARBA00022741"/>
    </source>
</evidence>
<gene>
    <name evidence="14" type="primary">HFM1_1</name>
    <name evidence="14" type="ORF">LTR24_007038</name>
</gene>
<dbReference type="InterPro" id="IPR036388">
    <property type="entry name" value="WH-like_DNA-bd_sf"/>
</dbReference>
<evidence type="ECO:0000256" key="11">
    <source>
        <dbReference type="SAM" id="MobiDB-lite"/>
    </source>
</evidence>
<feature type="region of interest" description="Disordered" evidence="11">
    <location>
        <begin position="962"/>
        <end position="994"/>
    </location>
</feature>
<evidence type="ECO:0000256" key="3">
    <source>
        <dbReference type="ARBA" id="ARBA00022801"/>
    </source>
</evidence>
<evidence type="ECO:0000259" key="12">
    <source>
        <dbReference type="PROSITE" id="PS51192"/>
    </source>
</evidence>
<keyword evidence="2" id="KW-0547">Nucleotide-binding</keyword>
<dbReference type="Pfam" id="PF00271">
    <property type="entry name" value="Helicase_C"/>
    <property type="match status" value="1"/>
</dbReference>
<dbReference type="GO" id="GO:0003678">
    <property type="term" value="F:DNA helicase activity"/>
    <property type="evidence" value="ECO:0007669"/>
    <property type="project" value="UniProtKB-EC"/>
</dbReference>
<dbReference type="SUPFAM" id="SSF52540">
    <property type="entry name" value="P-loop containing nucleoside triphosphate hydrolases"/>
    <property type="match status" value="1"/>
</dbReference>
<evidence type="ECO:0000313" key="14">
    <source>
        <dbReference type="EMBL" id="KAK5086107.1"/>
    </source>
</evidence>
<comment type="caution">
    <text evidence="14">The sequence shown here is derived from an EMBL/GenBank/DDBJ whole genome shotgun (WGS) entry which is preliminary data.</text>
</comment>
<dbReference type="PANTHER" id="PTHR47835">
    <property type="entry name" value="HFM1, ATP DEPENDENT DNA HELICASE HOMOLOG"/>
    <property type="match status" value="1"/>
</dbReference>
<protein>
    <recommendedName>
        <fullName evidence="9">DNA 3'-5' helicase</fullName>
        <ecNumber evidence="9">5.6.2.4</ecNumber>
    </recommendedName>
</protein>
<sequence>MKPALHSPLASSDSSPFSSPSVTVWQKKQKVQQQGPPGNLRNAFNNRLVKLQEQSNSRVHGGEALQAPQRAETKHTGAPVVRGIPLVPTTKLPDKQRALFKFPLFNAVQSKCFPTAYESDDNMVVSAPTGSGKTVIMELGILRIMDQLKTGRAKAVYQAPTKSLCSERYRDWQAKFGIFDIQSIEMTGDTESNALRNVASASIIITTPEKWDSVTRKWKDNAKLMAMIKLFMVDEVHILKDQRGATLEAIVSRMKSVGNDIRFIALSATVPNSEDVATWLTKHQKARHLPAVREVFDDSFRPVQLKKHILGHDGPYNPWAFEGALTEKIPEVVAKYSKGKPVMVFCPTKDSTQKTAEKLAESWFLKKVLPAGVAFHHASLGTDDRKAIESGFLEGNITIICSTSTLAVGVNLPCYLVILKGTHNYSDTGLHEYSSLEVMQMLGRAGRPQFETEACAVILCLNDRLARYEKMVAGEEVLESSLHQNLIEHLNAEIGIGTINSLNSAKEWLASSFLNVRLQRNPDYYNLDSGETDGTSDDALLRWCENDLHLLCEANMVQDTGTLRCTEYGDAMARYCVKFDTMKTFLNAPAKAKVSEVLNTLCQAAEFRDFRWKQGERGFFKELNKANEIRYPIRVNIDLSQHKASLLIQTRLGSAQIGKDSKNKISAGQRRQMEMDTNSVIGHSKRLIRCMVDIFVQRNDSFAAKSALELARSLAAGVWDDTVLQLKQIPGIGDVAVRKLAAAGIKSIDAVFNVEPRRLEVVLSKNPPYGHDLLKKLGEFPMLHITAKKTGTKPKSERGAEVRLHCQVGFLNEIVPMRFGKQQYNVLFLCETSYGELVDFRRFSPSCFKNREDILLTALVDRPGSKLRCHVMCDNVVGTHKFAEVEVDCPASWFSPTEITPEPIFQRPKLNLYAPASKREEFDEGLDDSDLLAAVSRQPTPAKEEIEVVEDIDAIMEELENEKRAKKSRKRSNTSDSVQRECKKPRQLPNGRWACQHTCTDKGKECGHKCCKEGKRTKPTNPANKRQKKDQASDGQRATSKSTNGKKNSTNQSRQEGPLDHMLPRASEGYGKSGTRIALLGERSESDGARNVSTRKAPAPGHTTGPVPRRTSDLQQPVSDAFDTGDYDWQAIDDIAAIFDEPTDPSKALVAYGSGSSSGHNLPCFARHQHLGTGYIGTKNTSDSPEKCLFLTASNGPSEHGAAYAAEEELDFMPPSNSLYANISHQTTDPGTQTGTTPLFRSSTSTLVSSLGQLPPHAQDRSGRLSAADTVISSDYLPGETEYERNKRLDDEDQRRRWAELDDGYLNYENFGKLFKIVDDAPEEIAREDSAQTMG</sequence>
<dbReference type="Pfam" id="PF23445">
    <property type="entry name" value="WHD_SNRNP200"/>
    <property type="match status" value="1"/>
</dbReference>
<comment type="catalytic activity">
    <reaction evidence="10">
        <text>ATP + H2O = ADP + phosphate + H(+)</text>
        <dbReference type="Rhea" id="RHEA:13065"/>
        <dbReference type="ChEBI" id="CHEBI:15377"/>
        <dbReference type="ChEBI" id="CHEBI:15378"/>
        <dbReference type="ChEBI" id="CHEBI:30616"/>
        <dbReference type="ChEBI" id="CHEBI:43474"/>
        <dbReference type="ChEBI" id="CHEBI:456216"/>
        <dbReference type="EC" id="5.6.2.4"/>
    </reaction>
</comment>
<dbReference type="InterPro" id="IPR004179">
    <property type="entry name" value="Sec63-dom"/>
</dbReference>
<dbReference type="GO" id="GO:0016787">
    <property type="term" value="F:hydrolase activity"/>
    <property type="evidence" value="ECO:0007669"/>
    <property type="project" value="UniProtKB-KW"/>
</dbReference>
<feature type="compositionally biased region" description="Low complexity" evidence="11">
    <location>
        <begin position="7"/>
        <end position="21"/>
    </location>
</feature>
<feature type="domain" description="Helicase C-terminal" evidence="13">
    <location>
        <begin position="328"/>
        <end position="494"/>
    </location>
</feature>
<dbReference type="InterPro" id="IPR052247">
    <property type="entry name" value="Meiotic_Crossover_Helicase"/>
</dbReference>
<accession>A0ABR0K473</accession>
<keyword evidence="6" id="KW-0413">Isomerase</keyword>
<evidence type="ECO:0000256" key="7">
    <source>
        <dbReference type="ARBA" id="ARBA00023254"/>
    </source>
</evidence>
<keyword evidence="5" id="KW-0067">ATP-binding</keyword>
<feature type="domain" description="Helicase ATP-binding" evidence="12">
    <location>
        <begin position="114"/>
        <end position="288"/>
    </location>
</feature>
<dbReference type="SMART" id="SM00487">
    <property type="entry name" value="DEXDc"/>
    <property type="match status" value="1"/>
</dbReference>
<dbReference type="CDD" id="cd18795">
    <property type="entry name" value="SF2_C_Ski2"/>
    <property type="match status" value="1"/>
</dbReference>
<evidence type="ECO:0000313" key="15">
    <source>
        <dbReference type="Proteomes" id="UP001345013"/>
    </source>
</evidence>
<dbReference type="InterPro" id="IPR001650">
    <property type="entry name" value="Helicase_C-like"/>
</dbReference>
<reference evidence="14 15" key="1">
    <citation type="submission" date="2023-08" db="EMBL/GenBank/DDBJ databases">
        <title>Black Yeasts Isolated from many extreme environments.</title>
        <authorList>
            <person name="Coleine C."/>
            <person name="Stajich J.E."/>
            <person name="Selbmann L."/>
        </authorList>
    </citation>
    <scope>NUCLEOTIDE SEQUENCE [LARGE SCALE GENOMIC DNA]</scope>
    <source>
        <strain evidence="14 15">CCFEE 5885</strain>
    </source>
</reference>
<feature type="compositionally biased region" description="Basic and acidic residues" evidence="11">
    <location>
        <begin position="1282"/>
        <end position="1292"/>
    </location>
</feature>
<keyword evidence="3 14" id="KW-0378">Hydrolase</keyword>
<dbReference type="Proteomes" id="UP001345013">
    <property type="component" value="Unassembled WGS sequence"/>
</dbReference>
<evidence type="ECO:0000256" key="5">
    <source>
        <dbReference type="ARBA" id="ARBA00022840"/>
    </source>
</evidence>
<evidence type="ECO:0000256" key="10">
    <source>
        <dbReference type="ARBA" id="ARBA00048988"/>
    </source>
</evidence>
<dbReference type="SUPFAM" id="SSF158702">
    <property type="entry name" value="Sec63 N-terminal domain-like"/>
    <property type="match status" value="1"/>
</dbReference>